<keyword evidence="1" id="KW-0472">Membrane</keyword>
<proteinExistence type="predicted"/>
<accession>A0A9D1KAE6</accession>
<evidence type="ECO:0000313" key="2">
    <source>
        <dbReference type="EMBL" id="HIT17649.1"/>
    </source>
</evidence>
<comment type="caution">
    <text evidence="2">The sequence shown here is derived from an EMBL/GenBank/DDBJ whole genome shotgun (WGS) entry which is preliminary data.</text>
</comment>
<feature type="non-terminal residue" evidence="2">
    <location>
        <position position="92"/>
    </location>
</feature>
<feature type="transmembrane region" description="Helical" evidence="1">
    <location>
        <begin position="53"/>
        <end position="71"/>
    </location>
</feature>
<reference evidence="2" key="2">
    <citation type="journal article" date="2021" name="PeerJ">
        <title>Extensive microbial diversity within the chicken gut microbiome revealed by metagenomics and culture.</title>
        <authorList>
            <person name="Gilroy R."/>
            <person name="Ravi A."/>
            <person name="Getino M."/>
            <person name="Pursley I."/>
            <person name="Horton D.L."/>
            <person name="Alikhan N.F."/>
            <person name="Baker D."/>
            <person name="Gharbi K."/>
            <person name="Hall N."/>
            <person name="Watson M."/>
            <person name="Adriaenssens E.M."/>
            <person name="Foster-Nyarko E."/>
            <person name="Jarju S."/>
            <person name="Secka A."/>
            <person name="Antonio M."/>
            <person name="Oren A."/>
            <person name="Chaudhuri R.R."/>
            <person name="La Ragione R."/>
            <person name="Hildebrand F."/>
            <person name="Pallen M.J."/>
        </authorList>
    </citation>
    <scope>NUCLEOTIDE SEQUENCE</scope>
    <source>
        <strain evidence="2">14508</strain>
    </source>
</reference>
<gene>
    <name evidence="2" type="ORF">IAD04_04685</name>
</gene>
<dbReference type="Proteomes" id="UP000886893">
    <property type="component" value="Unassembled WGS sequence"/>
</dbReference>
<dbReference type="EMBL" id="DVKI01000144">
    <property type="protein sequence ID" value="HIT17649.1"/>
    <property type="molecule type" value="Genomic_DNA"/>
</dbReference>
<keyword evidence="1" id="KW-0812">Transmembrane</keyword>
<organism evidence="2 3">
    <name type="scientific">Candidatus Caccosoma faecigallinarum</name>
    <dbReference type="NCBI Taxonomy" id="2840720"/>
    <lineage>
        <taxon>Bacteria</taxon>
        <taxon>Bacillati</taxon>
        <taxon>Bacillota</taxon>
        <taxon>Bacillota incertae sedis</taxon>
        <taxon>Candidatus Caccosoma</taxon>
    </lineage>
</organism>
<sequence length="92" mass="10323">MINTKKSIKRILLISFIISIASILIALMLVAISIQNSPIPNFPFAMVEHMWKFFLIIPLPLASLILGIVFIRKGYKCKKNIIAGIIMIIVLS</sequence>
<evidence type="ECO:0000313" key="3">
    <source>
        <dbReference type="Proteomes" id="UP000886893"/>
    </source>
</evidence>
<evidence type="ECO:0000256" key="1">
    <source>
        <dbReference type="SAM" id="Phobius"/>
    </source>
</evidence>
<name>A0A9D1KAE6_9FIRM</name>
<dbReference type="AlphaFoldDB" id="A0A9D1KAE6"/>
<feature type="transmembrane region" description="Helical" evidence="1">
    <location>
        <begin position="12"/>
        <end position="33"/>
    </location>
</feature>
<reference evidence="2" key="1">
    <citation type="submission" date="2020-10" db="EMBL/GenBank/DDBJ databases">
        <authorList>
            <person name="Gilroy R."/>
        </authorList>
    </citation>
    <scope>NUCLEOTIDE SEQUENCE</scope>
    <source>
        <strain evidence="2">14508</strain>
    </source>
</reference>
<keyword evidence="1" id="KW-1133">Transmembrane helix</keyword>
<protein>
    <submittedName>
        <fullName evidence="2">Uncharacterized protein</fullName>
    </submittedName>
</protein>